<gene>
    <name evidence="2" type="ORF">ACFFIC_07980</name>
</gene>
<keyword evidence="1" id="KW-0732">Signal</keyword>
<keyword evidence="3" id="KW-1185">Reference proteome</keyword>
<feature type="chain" id="PRO_5045887460" evidence="1">
    <location>
        <begin position="30"/>
        <end position="293"/>
    </location>
</feature>
<feature type="signal peptide" evidence="1">
    <location>
        <begin position="1"/>
        <end position="29"/>
    </location>
</feature>
<reference evidence="2 3" key="1">
    <citation type="submission" date="2024-09" db="EMBL/GenBank/DDBJ databases">
        <authorList>
            <person name="Sun Q."/>
            <person name="Mori K."/>
        </authorList>
    </citation>
    <scope>NUCLEOTIDE SEQUENCE [LARGE SCALE GENOMIC DNA]</scope>
    <source>
        <strain evidence="2 3">CCM 7468</strain>
    </source>
</reference>
<accession>A0ABV6IPY7</accession>
<proteinExistence type="predicted"/>
<comment type="caution">
    <text evidence="2">The sequence shown here is derived from an EMBL/GenBank/DDBJ whole genome shotgun (WGS) entry which is preliminary data.</text>
</comment>
<dbReference type="EMBL" id="JBHLVZ010000005">
    <property type="protein sequence ID" value="MFC0385496.1"/>
    <property type="molecule type" value="Genomic_DNA"/>
</dbReference>
<dbReference type="Proteomes" id="UP001589789">
    <property type="component" value="Unassembled WGS sequence"/>
</dbReference>
<evidence type="ECO:0000313" key="2">
    <source>
        <dbReference type="EMBL" id="MFC0385496.1"/>
    </source>
</evidence>
<evidence type="ECO:0000256" key="1">
    <source>
        <dbReference type="SAM" id="SignalP"/>
    </source>
</evidence>
<name>A0ABV6IPY7_9PROT</name>
<dbReference type="RefSeq" id="WP_377049641.1">
    <property type="nucleotide sequence ID" value="NZ_JBHLVZ010000005.1"/>
</dbReference>
<evidence type="ECO:0000313" key="3">
    <source>
        <dbReference type="Proteomes" id="UP001589789"/>
    </source>
</evidence>
<protein>
    <submittedName>
        <fullName evidence="2">EipB family protein</fullName>
    </submittedName>
</protein>
<dbReference type="Pfam" id="PF08904">
    <property type="entry name" value="EipB_like"/>
    <property type="match status" value="1"/>
</dbReference>
<sequence length="293" mass="30933">MRLRSLLAVTTAPVLALGAALALAGPAPAQPAPAAAPGAAQAPAALPGSEAMVPHRGAYRLTFDKSRDSSDIARAEGVMLFEVLDACDGWASRQRLSMRLQDRDGQAIETASDYATWESKDGRRLRFSMTQMTGGAVSNRITGEAVLQPDGSGVANYEQPKPAQERLPAGTLLPMAHTIRAIGAARAAERILNVPLMDGTSEDGSQESTTIISPWRREGDAQPRFPLLGGQESGRMRIAFFGKDSNGGGAASPDYEVGLRYYANGVADELNMDFGEFSVNGRLETLEAVPGGC</sequence>
<organism evidence="2 3">
    <name type="scientific">Muricoccus vinaceus</name>
    <dbReference type="NCBI Taxonomy" id="424704"/>
    <lineage>
        <taxon>Bacteria</taxon>
        <taxon>Pseudomonadati</taxon>
        <taxon>Pseudomonadota</taxon>
        <taxon>Alphaproteobacteria</taxon>
        <taxon>Acetobacterales</taxon>
        <taxon>Roseomonadaceae</taxon>
        <taxon>Muricoccus</taxon>
    </lineage>
</organism>
<dbReference type="InterPro" id="IPR015000">
    <property type="entry name" value="EipB-like"/>
</dbReference>